<name>A0A7Y0LGZ7_9GAMM</name>
<dbReference type="SUPFAM" id="SSF53756">
    <property type="entry name" value="UDP-Glycosyltransferase/glycogen phosphorylase"/>
    <property type="match status" value="1"/>
</dbReference>
<organism evidence="2 3">
    <name type="scientific">Thalassotalea algicola</name>
    <dbReference type="NCBI Taxonomy" id="2716224"/>
    <lineage>
        <taxon>Bacteria</taxon>
        <taxon>Pseudomonadati</taxon>
        <taxon>Pseudomonadota</taxon>
        <taxon>Gammaproteobacteria</taxon>
        <taxon>Alteromonadales</taxon>
        <taxon>Colwelliaceae</taxon>
        <taxon>Thalassotalea</taxon>
    </lineage>
</organism>
<dbReference type="Proteomes" id="UP000568664">
    <property type="component" value="Unassembled WGS sequence"/>
</dbReference>
<accession>A0A7Y0LGZ7</accession>
<dbReference type="Pfam" id="PF13579">
    <property type="entry name" value="Glyco_trans_4_4"/>
    <property type="match status" value="1"/>
</dbReference>
<dbReference type="Gene3D" id="3.40.50.2000">
    <property type="entry name" value="Glycogen Phosphorylase B"/>
    <property type="match status" value="1"/>
</dbReference>
<evidence type="ECO:0000313" key="3">
    <source>
        <dbReference type="Proteomes" id="UP000568664"/>
    </source>
</evidence>
<gene>
    <name evidence="2" type="ORF">HII17_15970</name>
</gene>
<proteinExistence type="predicted"/>
<dbReference type="RefSeq" id="WP_169076377.1">
    <property type="nucleotide sequence ID" value="NZ_JABBXH010000006.1"/>
</dbReference>
<dbReference type="EMBL" id="JABBXH010000006">
    <property type="protein sequence ID" value="NMP33055.1"/>
    <property type="molecule type" value="Genomic_DNA"/>
</dbReference>
<dbReference type="AlphaFoldDB" id="A0A7Y0LGZ7"/>
<protein>
    <submittedName>
        <fullName evidence="2">Glycosyltransferase family 4 protein</fullName>
    </submittedName>
</protein>
<feature type="domain" description="Glycosyltransferase subfamily 4-like N-terminal" evidence="1">
    <location>
        <begin position="24"/>
        <end position="193"/>
    </location>
</feature>
<dbReference type="InterPro" id="IPR028098">
    <property type="entry name" value="Glyco_trans_4-like_N"/>
</dbReference>
<comment type="caution">
    <text evidence="2">The sequence shown here is derived from an EMBL/GenBank/DDBJ whole genome shotgun (WGS) entry which is preliminary data.</text>
</comment>
<keyword evidence="2" id="KW-0808">Transferase</keyword>
<evidence type="ECO:0000313" key="2">
    <source>
        <dbReference type="EMBL" id="NMP33055.1"/>
    </source>
</evidence>
<reference evidence="2 3" key="1">
    <citation type="submission" date="2020-04" db="EMBL/GenBank/DDBJ databases">
        <title>Thalassotalea sp. M1531, isolated from the surface of marine red alga.</title>
        <authorList>
            <person name="Pang L."/>
            <person name="Lu D.-C."/>
        </authorList>
    </citation>
    <scope>NUCLEOTIDE SEQUENCE [LARGE SCALE GENOMIC DNA]</scope>
    <source>
        <strain evidence="2 3">M1531</strain>
    </source>
</reference>
<dbReference type="GO" id="GO:0016757">
    <property type="term" value="F:glycosyltransferase activity"/>
    <property type="evidence" value="ECO:0007669"/>
    <property type="project" value="UniProtKB-ARBA"/>
</dbReference>
<keyword evidence="3" id="KW-1185">Reference proteome</keyword>
<sequence length="421" mass="47577">MEKSSLLYIAYHYPPVLGSSGVHRTLAFTRHLAEHGWQVRVLTVSLKAYDKWSPEQLSFIPKNIKVVRGFARNVAKHFSLKGKYWGGMSLPDNWQSWIVGGVISGLISIIKERPNVMVSTYPIASAHFIAYLLHKITGVPWVADLRDPMAQSNYPANQTKKKWFQWIERKMVKHCDKVMITCPGAQILYQERFPETSKDFWQIVPNGYDKVIFDGLDASEQQISAVDKPLTVLHSGLIYPYERDPSHFFAALSELKKEGVLSARDIIFKLRATGHDGIHRSKLIHYGVEDLVSLEPTVPYKDALKEMMAVDGLLLLQAANCNYQIPAKAYEYIRAQKPVLALTPIEGDTGQLLDKAGNSYIAALDDQQAIKTAIINFYQTLQSGEVQLLNSDELDSYSRQSQAYKLEETLNTVVSSQKTRN</sequence>
<evidence type="ECO:0000259" key="1">
    <source>
        <dbReference type="Pfam" id="PF13579"/>
    </source>
</evidence>